<comment type="caution">
    <text evidence="2">The sequence shown here is derived from an EMBL/GenBank/DDBJ whole genome shotgun (WGS) entry which is preliminary data.</text>
</comment>
<name>A0A9X4MY30_9FLAO</name>
<organism evidence="2 3">
    <name type="scientific">Profundicola chukchiensis</name>
    <dbReference type="NCBI Taxonomy" id="2961959"/>
    <lineage>
        <taxon>Bacteria</taxon>
        <taxon>Pseudomonadati</taxon>
        <taxon>Bacteroidota</taxon>
        <taxon>Flavobacteriia</taxon>
        <taxon>Flavobacteriales</taxon>
        <taxon>Weeksellaceae</taxon>
        <taxon>Profundicola</taxon>
    </lineage>
</organism>
<keyword evidence="1" id="KW-1133">Transmembrane helix</keyword>
<evidence type="ECO:0000256" key="1">
    <source>
        <dbReference type="SAM" id="Phobius"/>
    </source>
</evidence>
<protein>
    <submittedName>
        <fullName evidence="2">Uncharacterized protein</fullName>
    </submittedName>
</protein>
<evidence type="ECO:0000313" key="3">
    <source>
        <dbReference type="Proteomes" id="UP001152599"/>
    </source>
</evidence>
<sequence length="53" mass="5896">MTKTLILILYILGLGMILLGFMAADKILLPPIVTGLGFFVIGYTQWRIIEGKE</sequence>
<keyword evidence="3" id="KW-1185">Reference proteome</keyword>
<keyword evidence="1" id="KW-0472">Membrane</keyword>
<evidence type="ECO:0000313" key="2">
    <source>
        <dbReference type="EMBL" id="MDG4944897.1"/>
    </source>
</evidence>
<dbReference type="RefSeq" id="WP_304416367.1">
    <property type="nucleotide sequence ID" value="NZ_JANAIE010000002.1"/>
</dbReference>
<accession>A0A9X4MY30</accession>
<dbReference type="EMBL" id="JANCMU010000001">
    <property type="protein sequence ID" value="MDG4944897.1"/>
    <property type="molecule type" value="Genomic_DNA"/>
</dbReference>
<dbReference type="AlphaFoldDB" id="A0A9X4MY30"/>
<proteinExistence type="predicted"/>
<gene>
    <name evidence="2" type="ORF">NMK71_00570</name>
</gene>
<keyword evidence="1" id="KW-0812">Transmembrane</keyword>
<feature type="transmembrane region" description="Helical" evidence="1">
    <location>
        <begin position="5"/>
        <end position="22"/>
    </location>
</feature>
<dbReference type="Proteomes" id="UP001152599">
    <property type="component" value="Unassembled WGS sequence"/>
</dbReference>
<feature type="transmembrane region" description="Helical" evidence="1">
    <location>
        <begin position="28"/>
        <end position="46"/>
    </location>
</feature>
<reference evidence="2" key="1">
    <citation type="submission" date="2022-07" db="EMBL/GenBank/DDBJ databases">
        <title>Description and genome-wide analysis of Profundicola chukchiensis gen. nov., sp. nov., marine bacteria isolated from bottom sediments of the Chukchi Sea.</title>
        <authorList>
            <person name="Romanenko L."/>
            <person name="Otstavnykh N."/>
            <person name="Kurilenko V."/>
            <person name="Eremeev V."/>
            <person name="Velansky P."/>
            <person name="Mikhailov V."/>
            <person name="Isaeva M."/>
        </authorList>
    </citation>
    <scope>NUCLEOTIDE SEQUENCE</scope>
    <source>
        <strain evidence="2">KMM 9713</strain>
    </source>
</reference>